<comment type="caution">
    <text evidence="3">The sequence shown here is derived from an EMBL/GenBank/DDBJ whole genome shotgun (WGS) entry which is preliminary data.</text>
</comment>
<organism evidence="3 4">
    <name type="scientific">Rhodohalobacter sulfatireducens</name>
    <dbReference type="NCBI Taxonomy" id="2911366"/>
    <lineage>
        <taxon>Bacteria</taxon>
        <taxon>Pseudomonadati</taxon>
        <taxon>Balneolota</taxon>
        <taxon>Balneolia</taxon>
        <taxon>Balneolales</taxon>
        <taxon>Balneolaceae</taxon>
        <taxon>Rhodohalobacter</taxon>
    </lineage>
</organism>
<protein>
    <submittedName>
        <fullName evidence="3">Ferrous iron transport protein A</fullName>
    </submittedName>
</protein>
<feature type="domain" description="Ferrous iron transporter FeoA-like" evidence="2">
    <location>
        <begin position="2"/>
        <end position="71"/>
    </location>
</feature>
<dbReference type="PANTHER" id="PTHR42954:SF2">
    <property type="entry name" value="FE(2+) TRANSPORT PROTEIN A"/>
    <property type="match status" value="1"/>
</dbReference>
<dbReference type="InterPro" id="IPR008988">
    <property type="entry name" value="Transcriptional_repressor_C"/>
</dbReference>
<dbReference type="PANTHER" id="PTHR42954">
    <property type="entry name" value="FE(2+) TRANSPORT PROTEIN A"/>
    <property type="match status" value="1"/>
</dbReference>
<keyword evidence="4" id="KW-1185">Reference proteome</keyword>
<gene>
    <name evidence="3" type="ORF">L6773_18395</name>
</gene>
<dbReference type="InterPro" id="IPR052713">
    <property type="entry name" value="FeoA"/>
</dbReference>
<proteinExistence type="predicted"/>
<dbReference type="EMBL" id="JAKLWS010000035">
    <property type="protein sequence ID" value="MCG2590551.1"/>
    <property type="molecule type" value="Genomic_DNA"/>
</dbReference>
<evidence type="ECO:0000313" key="3">
    <source>
        <dbReference type="EMBL" id="MCG2590551.1"/>
    </source>
</evidence>
<dbReference type="InterPro" id="IPR038157">
    <property type="entry name" value="FeoA_core_dom"/>
</dbReference>
<keyword evidence="1" id="KW-0408">Iron</keyword>
<dbReference type="SMART" id="SM00899">
    <property type="entry name" value="FeoA"/>
    <property type="match status" value="1"/>
</dbReference>
<evidence type="ECO:0000313" key="4">
    <source>
        <dbReference type="Proteomes" id="UP001165366"/>
    </source>
</evidence>
<dbReference type="Pfam" id="PF04023">
    <property type="entry name" value="FeoA"/>
    <property type="match status" value="1"/>
</dbReference>
<dbReference type="Gene3D" id="2.30.30.90">
    <property type="match status" value="1"/>
</dbReference>
<reference evidence="3" key="2">
    <citation type="submission" date="2024-05" db="EMBL/GenBank/DDBJ databases">
        <title>Rhodohalobacter halophilus gen. nov., sp. nov., a moderately halophilic member of the family Balneolaceae.</title>
        <authorList>
            <person name="Xia J."/>
        </authorList>
    </citation>
    <scope>NUCLEOTIDE SEQUENCE</scope>
    <source>
        <strain evidence="3">WB101</strain>
    </source>
</reference>
<evidence type="ECO:0000256" key="1">
    <source>
        <dbReference type="ARBA" id="ARBA00023004"/>
    </source>
</evidence>
<dbReference type="InterPro" id="IPR007167">
    <property type="entry name" value="Fe-transptr_FeoA-like"/>
</dbReference>
<sequence length="71" mass="7720">MKTLSDVKKKSSAIVKGVKGSDTLRLLEMGFTPGSKVEVVRAAPLGFPIEVKVRGYLVSLRKSEAECIEIK</sequence>
<evidence type="ECO:0000259" key="2">
    <source>
        <dbReference type="SMART" id="SM00899"/>
    </source>
</evidence>
<dbReference type="Proteomes" id="UP001165366">
    <property type="component" value="Unassembled WGS sequence"/>
</dbReference>
<dbReference type="RefSeq" id="WP_237855980.1">
    <property type="nucleotide sequence ID" value="NZ_JAKLWS010000035.1"/>
</dbReference>
<name>A0ABS9KI86_9BACT</name>
<accession>A0ABS9KI86</accession>
<reference evidence="3" key="1">
    <citation type="submission" date="2022-01" db="EMBL/GenBank/DDBJ databases">
        <authorList>
            <person name="Wang Y."/>
        </authorList>
    </citation>
    <scope>NUCLEOTIDE SEQUENCE</scope>
    <source>
        <strain evidence="3">WB101</strain>
    </source>
</reference>
<dbReference type="SUPFAM" id="SSF50037">
    <property type="entry name" value="C-terminal domain of transcriptional repressors"/>
    <property type="match status" value="1"/>
</dbReference>